<evidence type="ECO:0000313" key="7">
    <source>
        <dbReference type="EMBL" id="CAD8633919.1"/>
    </source>
</evidence>
<evidence type="ECO:0000256" key="4">
    <source>
        <dbReference type="ARBA" id="ARBA00023242"/>
    </source>
</evidence>
<evidence type="ECO:0000256" key="2">
    <source>
        <dbReference type="ARBA" id="ARBA00023125"/>
    </source>
</evidence>
<evidence type="ECO:0000256" key="5">
    <source>
        <dbReference type="SAM" id="MobiDB-lite"/>
    </source>
</evidence>
<evidence type="ECO:0000256" key="3">
    <source>
        <dbReference type="ARBA" id="ARBA00023163"/>
    </source>
</evidence>
<dbReference type="Pfam" id="PF02042">
    <property type="entry name" value="RWP-RK"/>
    <property type="match status" value="1"/>
</dbReference>
<keyword evidence="4" id="KW-0539">Nucleus</keyword>
<gene>
    <name evidence="7" type="ORF">CCUR1050_LOCUS11600</name>
</gene>
<feature type="region of interest" description="Disordered" evidence="5">
    <location>
        <begin position="222"/>
        <end position="256"/>
    </location>
</feature>
<dbReference type="Pfam" id="PF13426">
    <property type="entry name" value="PAS_9"/>
    <property type="match status" value="1"/>
</dbReference>
<dbReference type="InterPro" id="IPR035965">
    <property type="entry name" value="PAS-like_dom_sf"/>
</dbReference>
<dbReference type="InterPro" id="IPR000014">
    <property type="entry name" value="PAS"/>
</dbReference>
<keyword evidence="2" id="KW-0238">DNA-binding</keyword>
<protein>
    <recommendedName>
        <fullName evidence="6">RWP-RK domain-containing protein</fullName>
    </recommendedName>
</protein>
<reference evidence="7" key="1">
    <citation type="submission" date="2021-01" db="EMBL/GenBank/DDBJ databases">
        <authorList>
            <person name="Corre E."/>
            <person name="Pelletier E."/>
            <person name="Niang G."/>
            <person name="Scheremetjew M."/>
            <person name="Finn R."/>
            <person name="Kale V."/>
            <person name="Holt S."/>
            <person name="Cochrane G."/>
            <person name="Meng A."/>
            <person name="Brown T."/>
            <person name="Cohen L."/>
        </authorList>
    </citation>
    <scope>NUCLEOTIDE SEQUENCE</scope>
    <source>
        <strain evidence="7">CCAP979/52</strain>
    </source>
</reference>
<organism evidence="7">
    <name type="scientific">Cryptomonas curvata</name>
    <dbReference type="NCBI Taxonomy" id="233186"/>
    <lineage>
        <taxon>Eukaryota</taxon>
        <taxon>Cryptophyceae</taxon>
        <taxon>Cryptomonadales</taxon>
        <taxon>Cryptomonadaceae</taxon>
        <taxon>Cryptomonas</taxon>
    </lineage>
</organism>
<sequence length="422" mass="45580">MPSMHVSTEMPFPVLDVDCEILRLFGFEISELQGQSIFQLLGAKSDRIMLQDAIRATTQSISSVNQFTLYDRNGECRALMVSCSPFFQQDCSISCLMNLEISDAISLSEAFEESYCPHVLVSTDYPHMVHMVNERFSEKIGCAPSQALGQALHNIQGLDQENWGSILAAASNGRVVRGSMRIYNPRFQFACAPGTDDVICVPVVEAPNGKVRHILVLFTPAEHETTESDDSPDSDRTSSPHTASASPPAEHSDRLPTILPRRKLCTNGTIAQAAPVVVTPELLDRVRGLPLKRAAEAVGVSPTAFKKACRKLGVCRWAYQRAPGKRGPYMRYRNSIGRGATDSAAPSADPAPFGEDAATAAANRPASAPVAATRPAAAHPADGWGLAGPAEPDEWLLMGPPAVDERSVLAMFDLPWEAQPAL</sequence>
<keyword evidence="3" id="KW-0804">Transcription</keyword>
<feature type="domain" description="RWP-RK" evidence="6">
    <location>
        <begin position="266"/>
        <end position="347"/>
    </location>
</feature>
<dbReference type="GO" id="GO:0003677">
    <property type="term" value="F:DNA binding"/>
    <property type="evidence" value="ECO:0007669"/>
    <property type="project" value="UniProtKB-KW"/>
</dbReference>
<dbReference type="PROSITE" id="PS51519">
    <property type="entry name" value="RWP_RK"/>
    <property type="match status" value="1"/>
</dbReference>
<dbReference type="AlphaFoldDB" id="A0A7S0QJG0"/>
<keyword evidence="1" id="KW-0805">Transcription regulation</keyword>
<evidence type="ECO:0000259" key="6">
    <source>
        <dbReference type="PROSITE" id="PS51519"/>
    </source>
</evidence>
<dbReference type="InterPro" id="IPR003035">
    <property type="entry name" value="RWP-RK_dom"/>
</dbReference>
<accession>A0A7S0QJG0</accession>
<feature type="region of interest" description="Disordered" evidence="5">
    <location>
        <begin position="339"/>
        <end position="385"/>
    </location>
</feature>
<evidence type="ECO:0000256" key="1">
    <source>
        <dbReference type="ARBA" id="ARBA00023015"/>
    </source>
</evidence>
<proteinExistence type="predicted"/>
<name>A0A7S0QJG0_9CRYP</name>
<dbReference type="CDD" id="cd00130">
    <property type="entry name" value="PAS"/>
    <property type="match status" value="1"/>
</dbReference>
<dbReference type="EMBL" id="HBEZ01020914">
    <property type="protein sequence ID" value="CAD8633919.1"/>
    <property type="molecule type" value="Transcribed_RNA"/>
</dbReference>
<dbReference type="SUPFAM" id="SSF55785">
    <property type="entry name" value="PYP-like sensor domain (PAS domain)"/>
    <property type="match status" value="1"/>
</dbReference>
<feature type="compositionally biased region" description="Low complexity" evidence="5">
    <location>
        <begin position="342"/>
        <end position="381"/>
    </location>
</feature>
<feature type="compositionally biased region" description="Low complexity" evidence="5">
    <location>
        <begin position="239"/>
        <end position="249"/>
    </location>
</feature>